<dbReference type="RefSeq" id="WP_275088372.1">
    <property type="nucleotide sequence ID" value="NZ_CP119078.1"/>
</dbReference>
<feature type="domain" description="ABC transporter" evidence="6">
    <location>
        <begin position="2"/>
        <end position="219"/>
    </location>
</feature>
<keyword evidence="4" id="KW-0547">Nucleotide-binding</keyword>
<evidence type="ECO:0000313" key="7">
    <source>
        <dbReference type="EMBL" id="WED42550.1"/>
    </source>
</evidence>
<dbReference type="Pfam" id="PF00005">
    <property type="entry name" value="ABC_tran"/>
    <property type="match status" value="1"/>
</dbReference>
<dbReference type="InterPro" id="IPR027417">
    <property type="entry name" value="P-loop_NTPase"/>
</dbReference>
<reference evidence="7 8" key="1">
    <citation type="submission" date="2023-02" db="EMBL/GenBank/DDBJ databases">
        <title>Genome Sequence of L. cardiaca H63T.</title>
        <authorList>
            <person name="Lopez A.E."/>
            <person name="Cianciotto N.P."/>
        </authorList>
    </citation>
    <scope>NUCLEOTIDE SEQUENCE [LARGE SCALE GENOMIC DNA]</scope>
    <source>
        <strain evidence="7 8">H63</strain>
    </source>
</reference>
<keyword evidence="8" id="KW-1185">Reference proteome</keyword>
<dbReference type="Gene3D" id="3.40.50.300">
    <property type="entry name" value="P-loop containing nucleotide triphosphate hydrolases"/>
    <property type="match status" value="1"/>
</dbReference>
<sequence length="221" mass="24489">MLQINNACKTFGPLQVLTNINLTIEPHQIIGLAGPSGSGKSTLLRCIQKLDSLNSGGIKFKGTSGFMFQDFQLFPHLTVLENLVYAPRLKNKTANHELKAKHLLRTLGLHEKEESYPHQLSGGQKQRVALARTLMMNPSLLLCDEPTSGLDLASIDEVIALLNSVKALGVTMVIASHDLNFLTKLADRLLILKRGQLVADVKPQNLIHPIQELKNYYQETF</sequence>
<dbReference type="SMART" id="SM00382">
    <property type="entry name" value="AAA"/>
    <property type="match status" value="1"/>
</dbReference>
<keyword evidence="3" id="KW-0813">Transport</keyword>
<dbReference type="PROSITE" id="PS50893">
    <property type="entry name" value="ABC_TRANSPORTER_2"/>
    <property type="match status" value="1"/>
</dbReference>
<dbReference type="InterPro" id="IPR050086">
    <property type="entry name" value="MetN_ABC_transporter-like"/>
</dbReference>
<dbReference type="PANTHER" id="PTHR43166">
    <property type="entry name" value="AMINO ACID IMPORT ATP-BINDING PROTEIN"/>
    <property type="match status" value="1"/>
</dbReference>
<keyword evidence="5 7" id="KW-0067">ATP-binding</keyword>
<evidence type="ECO:0000256" key="4">
    <source>
        <dbReference type="ARBA" id="ARBA00022741"/>
    </source>
</evidence>
<dbReference type="InterPro" id="IPR003593">
    <property type="entry name" value="AAA+_ATPase"/>
</dbReference>
<evidence type="ECO:0000256" key="2">
    <source>
        <dbReference type="ARBA" id="ARBA00005417"/>
    </source>
</evidence>
<dbReference type="InterPro" id="IPR017871">
    <property type="entry name" value="ABC_transporter-like_CS"/>
</dbReference>
<comment type="similarity">
    <text evidence="2">Belongs to the ABC transporter superfamily.</text>
</comment>
<accession>A0ABY8ASR3</accession>
<evidence type="ECO:0000259" key="6">
    <source>
        <dbReference type="PROSITE" id="PS50893"/>
    </source>
</evidence>
<dbReference type="PANTHER" id="PTHR43166:SF4">
    <property type="entry name" value="PHOSPHONATES IMPORT ATP-BINDING PROTEIN PHNC"/>
    <property type="match status" value="1"/>
</dbReference>
<gene>
    <name evidence="7" type="ORF">PXX05_11610</name>
</gene>
<comment type="subcellular location">
    <subcellularLocation>
        <location evidence="1">Cell inner membrane</location>
        <topology evidence="1">Peripheral membrane protein</topology>
    </subcellularLocation>
</comment>
<evidence type="ECO:0000256" key="1">
    <source>
        <dbReference type="ARBA" id="ARBA00004417"/>
    </source>
</evidence>
<organism evidence="7 8">
    <name type="scientific">Legionella cardiaca</name>
    <dbReference type="NCBI Taxonomy" id="1071983"/>
    <lineage>
        <taxon>Bacteria</taxon>
        <taxon>Pseudomonadati</taxon>
        <taxon>Pseudomonadota</taxon>
        <taxon>Gammaproteobacteria</taxon>
        <taxon>Legionellales</taxon>
        <taxon>Legionellaceae</taxon>
        <taxon>Legionella</taxon>
    </lineage>
</organism>
<name>A0ABY8ASR3_9GAMM</name>
<dbReference type="SUPFAM" id="SSF52540">
    <property type="entry name" value="P-loop containing nucleoside triphosphate hydrolases"/>
    <property type="match status" value="1"/>
</dbReference>
<protein>
    <submittedName>
        <fullName evidence="7">ATP-binding cassette domain-containing protein</fullName>
    </submittedName>
</protein>
<dbReference type="InterPro" id="IPR003439">
    <property type="entry name" value="ABC_transporter-like_ATP-bd"/>
</dbReference>
<dbReference type="PROSITE" id="PS00211">
    <property type="entry name" value="ABC_TRANSPORTER_1"/>
    <property type="match status" value="1"/>
</dbReference>
<dbReference type="Proteomes" id="UP001222087">
    <property type="component" value="Chromosome"/>
</dbReference>
<dbReference type="GO" id="GO:0005524">
    <property type="term" value="F:ATP binding"/>
    <property type="evidence" value="ECO:0007669"/>
    <property type="project" value="UniProtKB-KW"/>
</dbReference>
<evidence type="ECO:0000256" key="3">
    <source>
        <dbReference type="ARBA" id="ARBA00022448"/>
    </source>
</evidence>
<evidence type="ECO:0000313" key="8">
    <source>
        <dbReference type="Proteomes" id="UP001222087"/>
    </source>
</evidence>
<dbReference type="EMBL" id="CP119078">
    <property type="protein sequence ID" value="WED42550.1"/>
    <property type="molecule type" value="Genomic_DNA"/>
</dbReference>
<evidence type="ECO:0000256" key="5">
    <source>
        <dbReference type="ARBA" id="ARBA00022840"/>
    </source>
</evidence>
<proteinExistence type="inferred from homology"/>